<keyword evidence="1" id="KW-0472">Membrane</keyword>
<keyword evidence="1" id="KW-0812">Transmembrane</keyword>
<organism evidence="2 3">
    <name type="scientific">Mesoflavibacter profundi</name>
    <dbReference type="NCBI Taxonomy" id="2708110"/>
    <lineage>
        <taxon>Bacteria</taxon>
        <taxon>Pseudomonadati</taxon>
        <taxon>Bacteroidota</taxon>
        <taxon>Flavobacteriia</taxon>
        <taxon>Flavobacteriales</taxon>
        <taxon>Flavobacteriaceae</taxon>
        <taxon>Mesoflavibacter</taxon>
    </lineage>
</organism>
<evidence type="ECO:0000256" key="1">
    <source>
        <dbReference type="SAM" id="Phobius"/>
    </source>
</evidence>
<evidence type="ECO:0000313" key="3">
    <source>
        <dbReference type="Proteomes" id="UP001149142"/>
    </source>
</evidence>
<comment type="caution">
    <text evidence="2">The sequence shown here is derived from an EMBL/GenBank/DDBJ whole genome shotgun (WGS) entry which is preliminary data.</text>
</comment>
<dbReference type="EMBL" id="JAPFGC010000002">
    <property type="protein sequence ID" value="MDA0177413.1"/>
    <property type="molecule type" value="Genomic_DNA"/>
</dbReference>
<accession>A0ABT4S015</accession>
<keyword evidence="1" id="KW-1133">Transmembrane helix</keyword>
<evidence type="ECO:0008006" key="4">
    <source>
        <dbReference type="Google" id="ProtNLM"/>
    </source>
</evidence>
<proteinExistence type="predicted"/>
<feature type="transmembrane region" description="Helical" evidence="1">
    <location>
        <begin position="44"/>
        <end position="64"/>
    </location>
</feature>
<reference evidence="2" key="1">
    <citation type="submission" date="2022-11" db="EMBL/GenBank/DDBJ databases">
        <title>Refractory cell wall polysaccharides provide important carbon source for microbial heterotrophs in the hadal ocean.</title>
        <authorList>
            <person name="Zhu X."/>
        </authorList>
    </citation>
    <scope>NUCLEOTIDE SEQUENCE</scope>
    <source>
        <strain evidence="2">MTRN7</strain>
    </source>
</reference>
<name>A0ABT4S015_9FLAO</name>
<sequence length="237" mass="27081">MAPNKFEKQTKDVLERRTIIPSETAWNKLNKQLDTEDKKRKQSFWWLGIAATLLGVLLAVTILYKKTETQKPIIVNQKINNQENTKPTLKTNSVKDVILTKQEDVIATIKEENKPSKIDVVPNKKSSLNDTTKPYLAHKEQVSKELLQPVIKEFNTEIAVTSPVTNQNEVTEADKLLEQALNQFKVEKYHTVTNQINAEDLLEEVEMASEKSLKHRLFHVVKSGYETVKSTVVSNDK</sequence>
<dbReference type="RefSeq" id="WP_106687003.1">
    <property type="nucleotide sequence ID" value="NZ_CAXQEU010000158.1"/>
</dbReference>
<keyword evidence="3" id="KW-1185">Reference proteome</keyword>
<protein>
    <recommendedName>
        <fullName evidence="4">Anti-sigma factor</fullName>
    </recommendedName>
</protein>
<evidence type="ECO:0000313" key="2">
    <source>
        <dbReference type="EMBL" id="MDA0177413.1"/>
    </source>
</evidence>
<dbReference type="Proteomes" id="UP001149142">
    <property type="component" value="Unassembled WGS sequence"/>
</dbReference>
<gene>
    <name evidence="2" type="ORF">OOZ35_07925</name>
</gene>